<evidence type="ECO:0000256" key="3">
    <source>
        <dbReference type="PROSITE-ProRule" id="PRU00284"/>
    </source>
</evidence>
<feature type="coiled-coil region" evidence="4">
    <location>
        <begin position="341"/>
        <end position="424"/>
    </location>
</feature>
<dbReference type="Proteomes" id="UP000184334">
    <property type="component" value="Unassembled WGS sequence"/>
</dbReference>
<evidence type="ECO:0000256" key="2">
    <source>
        <dbReference type="ARBA" id="ARBA00029447"/>
    </source>
</evidence>
<dbReference type="GO" id="GO:0006935">
    <property type="term" value="P:chemotaxis"/>
    <property type="evidence" value="ECO:0007669"/>
    <property type="project" value="UniProtKB-KW"/>
</dbReference>
<dbReference type="GO" id="GO:0007165">
    <property type="term" value="P:signal transduction"/>
    <property type="evidence" value="ECO:0007669"/>
    <property type="project" value="UniProtKB-KW"/>
</dbReference>
<keyword evidence="8" id="KW-1185">Reference proteome</keyword>
<dbReference type="PANTHER" id="PTHR43531:SF11">
    <property type="entry name" value="METHYL-ACCEPTING CHEMOTAXIS PROTEIN 3"/>
    <property type="match status" value="1"/>
</dbReference>
<dbReference type="InterPro" id="IPR004089">
    <property type="entry name" value="MCPsignal_dom"/>
</dbReference>
<evidence type="ECO:0000259" key="6">
    <source>
        <dbReference type="PROSITE" id="PS50111"/>
    </source>
</evidence>
<keyword evidence="3" id="KW-0807">Transducer</keyword>
<dbReference type="GO" id="GO:0005886">
    <property type="term" value="C:plasma membrane"/>
    <property type="evidence" value="ECO:0007669"/>
    <property type="project" value="TreeGrafter"/>
</dbReference>
<dbReference type="RefSeq" id="WP_072864633.1">
    <property type="nucleotide sequence ID" value="NZ_FQUI01000018.1"/>
</dbReference>
<sequence>MSKISMKGLLNLVTIILLIISVFSIIYFFKFDLIKNISDPVSESIMDNLNERGNYISLYFKSEIEKLKLMPKDFSYDSTETGKVLKYLKNQLKKFPEFEEFFVANSDGESISSSNIFTNISRYRYFQEIFTNNKQWAISDIFTSKISGDVAIIIALEHYDNGKKYIFGGALNLKNVFLDSNKFKFKKQGELFFIDNLGTYFSVNNDGSINSGTFAKNFRENIIRDLKNSHGFLEVKKNKKDYLLFVSPINSVGWRIGFYIEKNLISPDFNKYYLIGLMFLIVLILLEVLFNNIILKKRFYNSIEVLKKELKKVNELNFDNIEINVKEPMFVDFSDNLQLTTVNLKENFNNFSRKINKLENNINETGELIKEEISRINEENETVEKLSKTFEAISQAVNDSQNVSENFKNKLSLYDEELEKLRHNLLKSKSKISLFNDLINRITDISEKVSDLSFRAEILSLNAALEASKEKGALSFAVIAADMRDMSYVLKDYNVKTYSHVSHIIENLNEYKNVLDELFKNIDSNISEIRKVTTNYTDIENFIKEYSISAAQVKNALNLLKLIINKNKNIMENIVESFKEIEKNYEELKKMFSSKKTPKNLEEIFRKLEEIEKKEETGSDFNAEESL</sequence>
<protein>
    <submittedName>
        <fullName evidence="7">Methyl-accepting chemotaxis protein</fullName>
    </submittedName>
</protein>
<evidence type="ECO:0000256" key="5">
    <source>
        <dbReference type="SAM" id="Phobius"/>
    </source>
</evidence>
<gene>
    <name evidence="7" type="ORF">SAMN02745164_01276</name>
</gene>
<dbReference type="Gene3D" id="1.10.287.950">
    <property type="entry name" value="Methyl-accepting chemotaxis protein"/>
    <property type="match status" value="1"/>
</dbReference>
<feature type="transmembrane region" description="Helical" evidence="5">
    <location>
        <begin position="272"/>
        <end position="290"/>
    </location>
</feature>
<dbReference type="EMBL" id="FQUI01000018">
    <property type="protein sequence ID" value="SHE85307.1"/>
    <property type="molecule type" value="Genomic_DNA"/>
</dbReference>
<keyword evidence="5" id="KW-1133">Transmembrane helix</keyword>
<organism evidence="7 8">
    <name type="scientific">Marinitoga hydrogenitolerans (strain DSM 16785 / JCM 12826 / AT1271)</name>
    <dbReference type="NCBI Taxonomy" id="1122195"/>
    <lineage>
        <taxon>Bacteria</taxon>
        <taxon>Thermotogati</taxon>
        <taxon>Thermotogota</taxon>
        <taxon>Thermotogae</taxon>
        <taxon>Petrotogales</taxon>
        <taxon>Petrotogaceae</taxon>
        <taxon>Marinitoga</taxon>
    </lineage>
</organism>
<comment type="caution">
    <text evidence="7">The sequence shown here is derived from an EMBL/GenBank/DDBJ whole genome shotgun (WGS) entry which is preliminary data.</text>
</comment>
<evidence type="ECO:0000256" key="4">
    <source>
        <dbReference type="SAM" id="Coils"/>
    </source>
</evidence>
<evidence type="ECO:0000313" key="8">
    <source>
        <dbReference type="Proteomes" id="UP000184334"/>
    </source>
</evidence>
<accession>A0A1M4WVX4</accession>
<proteinExistence type="inferred from homology"/>
<dbReference type="SUPFAM" id="SSF58104">
    <property type="entry name" value="Methyl-accepting chemotaxis protein (MCP) signaling domain"/>
    <property type="match status" value="1"/>
</dbReference>
<dbReference type="AlphaFoldDB" id="A0A1M4WVX4"/>
<dbReference type="GO" id="GO:0004888">
    <property type="term" value="F:transmembrane signaling receptor activity"/>
    <property type="evidence" value="ECO:0007669"/>
    <property type="project" value="TreeGrafter"/>
</dbReference>
<dbReference type="STRING" id="1122195.SAMN02745164_01276"/>
<keyword evidence="1" id="KW-0145">Chemotaxis</keyword>
<keyword evidence="5" id="KW-0812">Transmembrane</keyword>
<dbReference type="PROSITE" id="PS50111">
    <property type="entry name" value="CHEMOTAXIS_TRANSDUC_2"/>
    <property type="match status" value="1"/>
</dbReference>
<dbReference type="InterPro" id="IPR051310">
    <property type="entry name" value="MCP_chemotaxis"/>
</dbReference>
<dbReference type="CDD" id="cd12914">
    <property type="entry name" value="PDC1_DGC_like"/>
    <property type="match status" value="1"/>
</dbReference>
<keyword evidence="5" id="KW-0472">Membrane</keyword>
<comment type="similarity">
    <text evidence="2">Belongs to the methyl-accepting chemotaxis (MCP) protein family.</text>
</comment>
<name>A0A1M4WVX4_MARH1</name>
<dbReference type="SUPFAM" id="SSF103190">
    <property type="entry name" value="Sensory domain-like"/>
    <property type="match status" value="1"/>
</dbReference>
<evidence type="ECO:0000313" key="7">
    <source>
        <dbReference type="EMBL" id="SHE85307.1"/>
    </source>
</evidence>
<evidence type="ECO:0000256" key="1">
    <source>
        <dbReference type="ARBA" id="ARBA00022500"/>
    </source>
</evidence>
<dbReference type="PANTHER" id="PTHR43531">
    <property type="entry name" value="PROTEIN ICFG"/>
    <property type="match status" value="1"/>
</dbReference>
<reference evidence="7" key="1">
    <citation type="submission" date="2016-11" db="EMBL/GenBank/DDBJ databases">
        <authorList>
            <person name="Varghese N."/>
            <person name="Submissions S."/>
        </authorList>
    </citation>
    <scope>NUCLEOTIDE SEQUENCE [LARGE SCALE GENOMIC DNA]</scope>
    <source>
        <strain evidence="7">DSM 16785</strain>
    </source>
</reference>
<feature type="transmembrane region" description="Helical" evidence="5">
    <location>
        <begin position="12"/>
        <end position="29"/>
    </location>
</feature>
<keyword evidence="4" id="KW-0175">Coiled coil</keyword>
<dbReference type="Gene3D" id="3.30.450.20">
    <property type="entry name" value="PAS domain"/>
    <property type="match status" value="2"/>
</dbReference>
<dbReference type="InterPro" id="IPR029151">
    <property type="entry name" value="Sensor-like_sf"/>
</dbReference>
<dbReference type="OrthoDB" id="49390at2"/>
<feature type="domain" description="Methyl-accepting transducer" evidence="6">
    <location>
        <begin position="340"/>
        <end position="582"/>
    </location>
</feature>